<reference evidence="5" key="3">
    <citation type="submission" date="2025-09" db="UniProtKB">
        <authorList>
            <consortium name="Ensembl"/>
        </authorList>
    </citation>
    <scope>IDENTIFICATION</scope>
</reference>
<evidence type="ECO:0000256" key="1">
    <source>
        <dbReference type="ARBA" id="ARBA00004132"/>
    </source>
</evidence>
<reference evidence="5" key="1">
    <citation type="submission" date="2019-06" db="EMBL/GenBank/DDBJ databases">
        <authorList>
            <consortium name="Wellcome Sanger Institute Data Sharing"/>
        </authorList>
    </citation>
    <scope>NUCLEOTIDE SEQUENCE [LARGE SCALE GENOMIC DNA]</scope>
</reference>
<reference evidence="5" key="2">
    <citation type="submission" date="2025-08" db="UniProtKB">
        <authorList>
            <consortium name="Ensembl"/>
        </authorList>
    </citation>
    <scope>IDENTIFICATION</scope>
</reference>
<dbReference type="GO" id="GO:0006897">
    <property type="term" value="P:endocytosis"/>
    <property type="evidence" value="ECO:0007669"/>
    <property type="project" value="TreeGrafter"/>
</dbReference>
<dbReference type="GO" id="GO:0005085">
    <property type="term" value="F:guanyl-nucleotide exchange factor activity"/>
    <property type="evidence" value="ECO:0007669"/>
    <property type="project" value="UniProtKB-KW"/>
</dbReference>
<organism evidence="5 6">
    <name type="scientific">Sphaeramia orbicularis</name>
    <name type="common">orbiculate cardinalfish</name>
    <dbReference type="NCBI Taxonomy" id="375764"/>
    <lineage>
        <taxon>Eukaryota</taxon>
        <taxon>Metazoa</taxon>
        <taxon>Chordata</taxon>
        <taxon>Craniata</taxon>
        <taxon>Vertebrata</taxon>
        <taxon>Euteleostomi</taxon>
        <taxon>Actinopterygii</taxon>
        <taxon>Neopterygii</taxon>
        <taxon>Teleostei</taxon>
        <taxon>Neoteleostei</taxon>
        <taxon>Acanthomorphata</taxon>
        <taxon>Gobiaria</taxon>
        <taxon>Kurtiformes</taxon>
        <taxon>Apogonoidei</taxon>
        <taxon>Apogonidae</taxon>
        <taxon>Apogoninae</taxon>
        <taxon>Sphaeramia</taxon>
    </lineage>
</organism>
<dbReference type="InterPro" id="IPR037516">
    <property type="entry name" value="Tripartite_DENN"/>
</dbReference>
<dbReference type="AlphaFoldDB" id="A0A673CEB7"/>
<dbReference type="Gene3D" id="3.30.450.200">
    <property type="match status" value="1"/>
</dbReference>
<dbReference type="FunFam" id="3.40.50.11500:FF:000001">
    <property type="entry name" value="Putative DENN domain-containing protein 1A"/>
    <property type="match status" value="1"/>
</dbReference>
<dbReference type="InParanoid" id="A0A673CEB7"/>
<dbReference type="Pfam" id="PF03456">
    <property type="entry name" value="uDENN"/>
    <property type="match status" value="1"/>
</dbReference>
<dbReference type="GO" id="GO:0005829">
    <property type="term" value="C:cytosol"/>
    <property type="evidence" value="ECO:0007669"/>
    <property type="project" value="TreeGrafter"/>
</dbReference>
<dbReference type="Ensembl" id="ENSSORT00005052887.1">
    <property type="protein sequence ID" value="ENSSORP00005051654.1"/>
    <property type="gene ID" value="ENSSORG00005023320.1"/>
</dbReference>
<evidence type="ECO:0000256" key="3">
    <source>
        <dbReference type="ARBA" id="ARBA00023329"/>
    </source>
</evidence>
<name>A0A673CEB7_9TELE</name>
<dbReference type="InterPro" id="IPR040032">
    <property type="entry name" value="DENND1A/B/C"/>
</dbReference>
<dbReference type="GO" id="GO:0032456">
    <property type="term" value="P:endocytic recycling"/>
    <property type="evidence" value="ECO:0007669"/>
    <property type="project" value="TreeGrafter"/>
</dbReference>
<dbReference type="GO" id="GO:0016607">
    <property type="term" value="C:nuclear speck"/>
    <property type="evidence" value="ECO:0007669"/>
    <property type="project" value="TreeGrafter"/>
</dbReference>
<dbReference type="InterPro" id="IPR043153">
    <property type="entry name" value="DENN_C"/>
</dbReference>
<dbReference type="SMART" id="SM00800">
    <property type="entry name" value="uDENN"/>
    <property type="match status" value="1"/>
</dbReference>
<evidence type="ECO:0000313" key="5">
    <source>
        <dbReference type="Ensembl" id="ENSSORP00005051654.1"/>
    </source>
</evidence>
<keyword evidence="3" id="KW-0968">Cytoplasmic vesicle</keyword>
<dbReference type="Pfam" id="PF02141">
    <property type="entry name" value="DENN"/>
    <property type="match status" value="1"/>
</dbReference>
<dbReference type="Proteomes" id="UP000472271">
    <property type="component" value="Chromosome 4"/>
</dbReference>
<evidence type="ECO:0000259" key="4">
    <source>
        <dbReference type="PROSITE" id="PS50211"/>
    </source>
</evidence>
<dbReference type="InterPro" id="IPR001194">
    <property type="entry name" value="cDENN_dom"/>
</dbReference>
<dbReference type="PROSITE" id="PS50211">
    <property type="entry name" value="DENN"/>
    <property type="match status" value="1"/>
</dbReference>
<dbReference type="PANTHER" id="PTHR13196:SF24">
    <property type="entry name" value="DENN DOMAIN-CONTAINING PROTEIN 1B"/>
    <property type="match status" value="1"/>
</dbReference>
<keyword evidence="6" id="KW-1185">Reference proteome</keyword>
<sequence>EKERRRERPEQSATQSPGLVSELDRRQKELVLQTIPKFCFPFDVERVSQSQVGQNFTFVLTDIDSKQRFGFCRLTQGCRVCICLLSYLPWFEIYYKLLNTLADYLTKQQENDLNDMLISLYDLPVPKPFTPVNLSVVGIDLIFPFFITGQFVMLPAYPSVSVCLQRNLTEYFVAVDVNNMLQLYASMLHERRIIITSSKLSTLTACVHGAAALLFPMYWQHIFIPVLPPHLLDYCCAPMPYFVGVHLSLLERVRSRSLEDVVILNVDTNTLESPFDDLHNLPSDVVSSLKSKLKKQSTATGSGVARAFLRAQAALFGSYRDALRYKPVSPVPFSTTVHTQSTSALLAGLSYVQGVPQKCTSFETSISE</sequence>
<proteinExistence type="predicted"/>
<evidence type="ECO:0000256" key="2">
    <source>
        <dbReference type="ARBA" id="ARBA00022658"/>
    </source>
</evidence>
<dbReference type="GO" id="GO:0030136">
    <property type="term" value="C:clathrin-coated vesicle"/>
    <property type="evidence" value="ECO:0007669"/>
    <property type="project" value="UniProtKB-SubCell"/>
</dbReference>
<keyword evidence="2" id="KW-0344">Guanine-nucleotide releasing factor</keyword>
<evidence type="ECO:0000313" key="6">
    <source>
        <dbReference type="Proteomes" id="UP000472271"/>
    </source>
</evidence>
<dbReference type="SMART" id="SM00799">
    <property type="entry name" value="DENN"/>
    <property type="match status" value="1"/>
</dbReference>
<comment type="subcellular location">
    <subcellularLocation>
        <location evidence="1">Cytoplasmic vesicle</location>
        <location evidence="1">Clathrin-coated vesicle</location>
    </subcellularLocation>
</comment>
<dbReference type="PANTHER" id="PTHR13196">
    <property type="entry name" value="DENN DOMAIN-CONTAINING"/>
    <property type="match status" value="1"/>
</dbReference>
<protein>
    <submittedName>
        <fullName evidence="5">DENN domain containing 1B</fullName>
    </submittedName>
</protein>
<feature type="domain" description="UDENN" evidence="4">
    <location>
        <begin position="1"/>
        <end position="368"/>
    </location>
</feature>
<dbReference type="Gene3D" id="3.40.50.11500">
    <property type="match status" value="1"/>
</dbReference>
<dbReference type="FunFam" id="3.30.450.200:FF:000003">
    <property type="entry name" value="DENN domain containing 1A"/>
    <property type="match status" value="1"/>
</dbReference>
<dbReference type="GO" id="GO:1901981">
    <property type="term" value="F:phosphatidylinositol phosphate binding"/>
    <property type="evidence" value="ECO:0007669"/>
    <property type="project" value="TreeGrafter"/>
</dbReference>
<accession>A0A673CEB7</accession>
<dbReference type="InterPro" id="IPR005113">
    <property type="entry name" value="uDENN_dom"/>
</dbReference>